<evidence type="ECO:0000256" key="1">
    <source>
        <dbReference type="SAM" id="MobiDB-lite"/>
    </source>
</evidence>
<keyword evidence="2" id="KW-0472">Membrane</keyword>
<keyword evidence="2" id="KW-1133">Transmembrane helix</keyword>
<sequence>MKSNTGVRNTKRKREEPSDFPVENPMALYSDVDSYPPDNTGSKASFMDRFRRFAFRSKGSLYLILLISIVGFWIISLRQPGPASTTSLLRAYFERFTQQDASARYRIGAIAVPDSQIVAAFSALMSVNPQTVKAGSSDSEFTRHLLAAFQRSQFENDLLLHAAIESGQLDTPEARLFLETVLRQAAADYFVLTNLSREDRNFRTDISESDVQAFYRKNGDRYAKAGIEKEVALQSIRSTLQSERIQKRNEILAIKRAQMTRTIQEATGAFYREGNR</sequence>
<name>A0A833GXL9_9LEPT</name>
<protein>
    <submittedName>
        <fullName evidence="3">Uncharacterized protein</fullName>
    </submittedName>
</protein>
<accession>A0A833GXL9</accession>
<keyword evidence="2" id="KW-0812">Transmembrane</keyword>
<dbReference type="Proteomes" id="UP000460298">
    <property type="component" value="Unassembled WGS sequence"/>
</dbReference>
<evidence type="ECO:0000313" key="3">
    <source>
        <dbReference type="EMBL" id="KAB2929043.1"/>
    </source>
</evidence>
<evidence type="ECO:0000313" key="4">
    <source>
        <dbReference type="Proteomes" id="UP000460298"/>
    </source>
</evidence>
<comment type="caution">
    <text evidence="3">The sequence shown here is derived from an EMBL/GenBank/DDBJ whole genome shotgun (WGS) entry which is preliminary data.</text>
</comment>
<organism evidence="3 4">
    <name type="scientific">Leptonema illini</name>
    <dbReference type="NCBI Taxonomy" id="183"/>
    <lineage>
        <taxon>Bacteria</taxon>
        <taxon>Pseudomonadati</taxon>
        <taxon>Spirochaetota</taxon>
        <taxon>Spirochaetia</taxon>
        <taxon>Leptospirales</taxon>
        <taxon>Leptospiraceae</taxon>
        <taxon>Leptonema</taxon>
    </lineage>
</organism>
<reference evidence="3 4" key="1">
    <citation type="submission" date="2019-10" db="EMBL/GenBank/DDBJ databases">
        <title>Extracellular Electron Transfer in a Candidatus Methanoperedens spp. Enrichment Culture.</title>
        <authorList>
            <person name="Berger S."/>
            <person name="Rangel Shaw D."/>
            <person name="Berben T."/>
            <person name="In 'T Zandt M."/>
            <person name="Frank J."/>
            <person name="Reimann J."/>
            <person name="Jetten M.S.M."/>
            <person name="Welte C.U."/>
        </authorList>
    </citation>
    <scope>NUCLEOTIDE SEQUENCE [LARGE SCALE GENOMIC DNA]</scope>
    <source>
        <strain evidence="3">SB12</strain>
    </source>
</reference>
<dbReference type="AlphaFoldDB" id="A0A833GXL9"/>
<gene>
    <name evidence="3" type="ORF">F9K24_20995</name>
</gene>
<evidence type="ECO:0000256" key="2">
    <source>
        <dbReference type="SAM" id="Phobius"/>
    </source>
</evidence>
<feature type="transmembrane region" description="Helical" evidence="2">
    <location>
        <begin position="59"/>
        <end position="77"/>
    </location>
</feature>
<dbReference type="EMBL" id="WBUI01000038">
    <property type="protein sequence ID" value="KAB2929043.1"/>
    <property type="molecule type" value="Genomic_DNA"/>
</dbReference>
<feature type="region of interest" description="Disordered" evidence="1">
    <location>
        <begin position="1"/>
        <end position="29"/>
    </location>
</feature>
<proteinExistence type="predicted"/>